<evidence type="ECO:0000256" key="7">
    <source>
        <dbReference type="ARBA" id="ARBA00022741"/>
    </source>
</evidence>
<dbReference type="GO" id="GO:0008270">
    <property type="term" value="F:zinc ion binding"/>
    <property type="evidence" value="ECO:0007669"/>
    <property type="project" value="UniProtKB-UniRule"/>
</dbReference>
<dbReference type="GO" id="GO:0005524">
    <property type="term" value="F:ATP binding"/>
    <property type="evidence" value="ECO:0007669"/>
    <property type="project" value="UniProtKB-UniRule"/>
</dbReference>
<reference evidence="15" key="2">
    <citation type="journal article" date="2021" name="Microbiome">
        <title>Successional dynamics and alternative stable states in a saline activated sludge microbial community over 9 years.</title>
        <authorList>
            <person name="Wang Y."/>
            <person name="Ye J."/>
            <person name="Ju F."/>
            <person name="Liu L."/>
            <person name="Boyd J.A."/>
            <person name="Deng Y."/>
            <person name="Parks D.H."/>
            <person name="Jiang X."/>
            <person name="Yin X."/>
            <person name="Woodcroft B.J."/>
            <person name="Tyson G.W."/>
            <person name="Hugenholtz P."/>
            <person name="Polz M.F."/>
            <person name="Zhang T."/>
        </authorList>
    </citation>
    <scope>NUCLEOTIDE SEQUENCE</scope>
    <source>
        <strain evidence="15">HKST-UBA15</strain>
    </source>
</reference>
<evidence type="ECO:0000256" key="3">
    <source>
        <dbReference type="ARBA" id="ARBA00011245"/>
    </source>
</evidence>
<reference evidence="15" key="1">
    <citation type="submission" date="2020-04" db="EMBL/GenBank/DDBJ databases">
        <authorList>
            <person name="Zhang T."/>
        </authorList>
    </citation>
    <scope>NUCLEOTIDE SEQUENCE</scope>
    <source>
        <strain evidence="15">HKST-UBA15</strain>
    </source>
</reference>
<dbReference type="GO" id="GO:0006423">
    <property type="term" value="P:cysteinyl-tRNA aminoacylation"/>
    <property type="evidence" value="ECO:0007669"/>
    <property type="project" value="UniProtKB-UniRule"/>
</dbReference>
<comment type="catalytic activity">
    <reaction evidence="12">
        <text>tRNA(Cys) + L-cysteine + ATP = L-cysteinyl-tRNA(Cys) + AMP + diphosphate</text>
        <dbReference type="Rhea" id="RHEA:17773"/>
        <dbReference type="Rhea" id="RHEA-COMP:9661"/>
        <dbReference type="Rhea" id="RHEA-COMP:9679"/>
        <dbReference type="ChEBI" id="CHEBI:30616"/>
        <dbReference type="ChEBI" id="CHEBI:33019"/>
        <dbReference type="ChEBI" id="CHEBI:35235"/>
        <dbReference type="ChEBI" id="CHEBI:78442"/>
        <dbReference type="ChEBI" id="CHEBI:78517"/>
        <dbReference type="ChEBI" id="CHEBI:456215"/>
        <dbReference type="EC" id="6.1.1.16"/>
    </reaction>
</comment>
<keyword evidence="4 12" id="KW-0963">Cytoplasm</keyword>
<evidence type="ECO:0000259" key="13">
    <source>
        <dbReference type="Pfam" id="PF01406"/>
    </source>
</evidence>
<evidence type="ECO:0000256" key="12">
    <source>
        <dbReference type="HAMAP-Rule" id="MF_00041"/>
    </source>
</evidence>
<keyword evidence="7 12" id="KW-0547">Nucleotide-binding</keyword>
<keyword evidence="10 12" id="KW-0648">Protein biosynthesis</keyword>
<dbReference type="GO" id="GO:0004817">
    <property type="term" value="F:cysteine-tRNA ligase activity"/>
    <property type="evidence" value="ECO:0007669"/>
    <property type="project" value="UniProtKB-UniRule"/>
</dbReference>
<evidence type="ECO:0000256" key="6">
    <source>
        <dbReference type="ARBA" id="ARBA00022723"/>
    </source>
</evidence>
<dbReference type="Gene3D" id="1.20.120.1910">
    <property type="entry name" value="Cysteine-tRNA ligase, C-terminal anti-codon recognition domain"/>
    <property type="match status" value="1"/>
</dbReference>
<dbReference type="EMBL" id="JAGQLL010000012">
    <property type="protein sequence ID" value="MCA9379761.1"/>
    <property type="molecule type" value="Genomic_DNA"/>
</dbReference>
<dbReference type="Pfam" id="PF01406">
    <property type="entry name" value="tRNA-synt_1e"/>
    <property type="match status" value="1"/>
</dbReference>
<feature type="domain" description="Cysteinyl-tRNA synthetase class Ia DALR" evidence="14">
    <location>
        <begin position="369"/>
        <end position="393"/>
    </location>
</feature>
<evidence type="ECO:0000256" key="11">
    <source>
        <dbReference type="ARBA" id="ARBA00023146"/>
    </source>
</evidence>
<evidence type="ECO:0000259" key="14">
    <source>
        <dbReference type="Pfam" id="PF09190"/>
    </source>
</evidence>
<dbReference type="InterPro" id="IPR024909">
    <property type="entry name" value="Cys-tRNA/MSH_ligase"/>
</dbReference>
<evidence type="ECO:0000256" key="8">
    <source>
        <dbReference type="ARBA" id="ARBA00022833"/>
    </source>
</evidence>
<dbReference type="InterPro" id="IPR009080">
    <property type="entry name" value="tRNAsynth_Ia_anticodon-bd"/>
</dbReference>
<evidence type="ECO:0000313" key="16">
    <source>
        <dbReference type="Proteomes" id="UP000745577"/>
    </source>
</evidence>
<dbReference type="HAMAP" id="MF_00041">
    <property type="entry name" value="Cys_tRNA_synth"/>
    <property type="match status" value="1"/>
</dbReference>
<dbReference type="Pfam" id="PF09190">
    <property type="entry name" value="DALR_2"/>
    <property type="match status" value="1"/>
</dbReference>
<dbReference type="AlphaFoldDB" id="A0A955I8I5"/>
<comment type="caution">
    <text evidence="15">The sequence shown here is derived from an EMBL/GenBank/DDBJ whole genome shotgun (WGS) entry which is preliminary data.</text>
</comment>
<dbReference type="GO" id="GO:0005829">
    <property type="term" value="C:cytosol"/>
    <property type="evidence" value="ECO:0007669"/>
    <property type="project" value="TreeGrafter"/>
</dbReference>
<name>A0A955I8I5_9BACT</name>
<comment type="similarity">
    <text evidence="2 12">Belongs to the class-I aminoacyl-tRNA synthetase family.</text>
</comment>
<evidence type="ECO:0000256" key="1">
    <source>
        <dbReference type="ARBA" id="ARBA00004496"/>
    </source>
</evidence>
<feature type="binding site" evidence="12">
    <location>
        <position position="260"/>
    </location>
    <ligand>
        <name>Zn(2+)</name>
        <dbReference type="ChEBI" id="CHEBI:29105"/>
    </ligand>
</feature>
<dbReference type="Proteomes" id="UP000745577">
    <property type="component" value="Unassembled WGS sequence"/>
</dbReference>
<evidence type="ECO:0000256" key="10">
    <source>
        <dbReference type="ARBA" id="ARBA00022917"/>
    </source>
</evidence>
<dbReference type="NCBIfam" id="TIGR00435">
    <property type="entry name" value="cysS"/>
    <property type="match status" value="1"/>
</dbReference>
<feature type="binding site" evidence="12">
    <location>
        <position position="264"/>
    </location>
    <ligand>
        <name>Zn(2+)</name>
        <dbReference type="ChEBI" id="CHEBI:29105"/>
    </ligand>
</feature>
<dbReference type="InterPro" id="IPR014729">
    <property type="entry name" value="Rossmann-like_a/b/a_fold"/>
</dbReference>
<dbReference type="Gene3D" id="3.40.50.620">
    <property type="entry name" value="HUPs"/>
    <property type="match status" value="1"/>
</dbReference>
<proteinExistence type="inferred from homology"/>
<feature type="binding site" evidence="12">
    <location>
        <position position="28"/>
    </location>
    <ligand>
        <name>Zn(2+)</name>
        <dbReference type="ChEBI" id="CHEBI:29105"/>
    </ligand>
</feature>
<evidence type="ECO:0000256" key="2">
    <source>
        <dbReference type="ARBA" id="ARBA00005594"/>
    </source>
</evidence>
<sequence length="472" mass="54106">MLKVYNTLTKSLEEFKSINPNKVTFYHCGPTVYWVQHIGNMRGMTLADLIRRSLNYLEYDVTFVRNYTDVGHLTGDNIGDADSGEDRMEKASKRENLDPQVIAKKYIDSFEAHTSALNILEPDHKPVASSYIEQMQELISELIKKGFAYETNKAVYFEVSKFPNYTDLSGQILEKNKSGSGKGDVNDPDKRSPHDFALWFFKTGAHKTALQYWPSPFHSSEVENGEGIPGWHIECSAMAGELLGKTIDFHMGGVEHISIHHTNEIAQSESANEVKFVNYWLHNEHLLIDGKKMSKSEGTAYILDDIMEKGFEPIVLRYFFLNAHYRSKQNFTWDALEGANQSYKRLKKQVNQLQDVENKGEIAELYKQRFVRALENDFNIPEALALLWELVKSETKDEDKLATVKDFDQVLGLNLLGILKVEIDPLAQELIEKRQLARKLGNWTESDELRDRLKEEFAVVIEDTPEGQRVVN</sequence>
<dbReference type="EC" id="6.1.1.16" evidence="12"/>
<keyword evidence="11 12" id="KW-0030">Aminoacyl-tRNA synthetase</keyword>
<dbReference type="InterPro" id="IPR015273">
    <property type="entry name" value="Cys-tRNA-synt_Ia_DALR"/>
</dbReference>
<evidence type="ECO:0000256" key="9">
    <source>
        <dbReference type="ARBA" id="ARBA00022840"/>
    </source>
</evidence>
<dbReference type="PRINTS" id="PR00983">
    <property type="entry name" value="TRNASYNTHCYS"/>
</dbReference>
<dbReference type="InterPro" id="IPR032678">
    <property type="entry name" value="tRNA-synt_1_cat_dom"/>
</dbReference>
<feature type="binding site" evidence="12">
    <location>
        <position position="295"/>
    </location>
    <ligand>
        <name>ATP</name>
        <dbReference type="ChEBI" id="CHEBI:30616"/>
    </ligand>
</feature>
<keyword evidence="8 12" id="KW-0862">Zinc</keyword>
<dbReference type="SUPFAM" id="SSF47323">
    <property type="entry name" value="Anticodon-binding domain of a subclass of class I aminoacyl-tRNA synthetases"/>
    <property type="match status" value="1"/>
</dbReference>
<comment type="subcellular location">
    <subcellularLocation>
        <location evidence="1 12">Cytoplasm</location>
    </subcellularLocation>
</comment>
<evidence type="ECO:0000256" key="5">
    <source>
        <dbReference type="ARBA" id="ARBA00022598"/>
    </source>
</evidence>
<feature type="short sequence motif" description="'HIGH' region" evidence="12">
    <location>
        <begin position="30"/>
        <end position="40"/>
    </location>
</feature>
<dbReference type="SUPFAM" id="SSF52374">
    <property type="entry name" value="Nucleotidylyl transferase"/>
    <property type="match status" value="1"/>
</dbReference>
<protein>
    <recommendedName>
        <fullName evidence="12">Cysteine--tRNA ligase</fullName>
        <ecNumber evidence="12">6.1.1.16</ecNumber>
    </recommendedName>
    <alternativeName>
        <fullName evidence="12">Cysteinyl-tRNA synthetase</fullName>
        <shortName evidence="12">CysRS</shortName>
    </alternativeName>
</protein>
<feature type="domain" description="tRNA synthetases class I catalytic" evidence="13">
    <location>
        <begin position="15"/>
        <end position="339"/>
    </location>
</feature>
<gene>
    <name evidence="12 15" type="primary">cysS</name>
    <name evidence="15" type="ORF">KC675_01130</name>
</gene>
<dbReference type="InterPro" id="IPR015803">
    <property type="entry name" value="Cys-tRNA-ligase"/>
</dbReference>
<comment type="cofactor">
    <cofactor evidence="12">
        <name>Zn(2+)</name>
        <dbReference type="ChEBI" id="CHEBI:29105"/>
    </cofactor>
    <text evidence="12">Binds 1 zinc ion per subunit.</text>
</comment>
<feature type="binding site" evidence="12">
    <location>
        <position position="235"/>
    </location>
    <ligand>
        <name>Zn(2+)</name>
        <dbReference type="ChEBI" id="CHEBI:29105"/>
    </ligand>
</feature>
<evidence type="ECO:0000256" key="4">
    <source>
        <dbReference type="ARBA" id="ARBA00022490"/>
    </source>
</evidence>
<dbReference type="PANTHER" id="PTHR10890">
    <property type="entry name" value="CYSTEINYL-TRNA SYNTHETASE"/>
    <property type="match status" value="1"/>
</dbReference>
<evidence type="ECO:0000313" key="15">
    <source>
        <dbReference type="EMBL" id="MCA9379761.1"/>
    </source>
</evidence>
<feature type="short sequence motif" description="'KMSKS' region" evidence="12">
    <location>
        <begin position="292"/>
        <end position="296"/>
    </location>
</feature>
<accession>A0A955I8I5</accession>
<organism evidence="15 16">
    <name type="scientific">Candidatus Dojkabacteria bacterium</name>
    <dbReference type="NCBI Taxonomy" id="2099670"/>
    <lineage>
        <taxon>Bacteria</taxon>
        <taxon>Candidatus Dojkabacteria</taxon>
    </lineage>
</organism>
<keyword evidence="6 12" id="KW-0479">Metal-binding</keyword>
<keyword evidence="5 12" id="KW-0436">Ligase</keyword>
<comment type="subunit">
    <text evidence="3 12">Monomer.</text>
</comment>
<keyword evidence="9 12" id="KW-0067">ATP-binding</keyword>
<dbReference type="PANTHER" id="PTHR10890:SF3">
    <property type="entry name" value="CYSTEINE--TRNA LIGASE, CYTOPLASMIC"/>
    <property type="match status" value="1"/>
</dbReference>